<accession>A0AAV0Z3E6</accession>
<keyword evidence="1" id="KW-0811">Translocation</keyword>
<evidence type="ECO:0000313" key="5">
    <source>
        <dbReference type="Proteomes" id="UP001157006"/>
    </source>
</evidence>
<feature type="compositionally biased region" description="Basic residues" evidence="2">
    <location>
        <begin position="65"/>
        <end position="79"/>
    </location>
</feature>
<dbReference type="GO" id="GO:0015031">
    <property type="term" value="P:protein transport"/>
    <property type="evidence" value="ECO:0007669"/>
    <property type="project" value="UniProtKB-KW"/>
</dbReference>
<dbReference type="EMBL" id="OX451735">
    <property type="protein sequence ID" value="CAI8591948.1"/>
    <property type="molecule type" value="Genomic_DNA"/>
</dbReference>
<organism evidence="4 5">
    <name type="scientific">Vicia faba</name>
    <name type="common">Broad bean</name>
    <name type="synonym">Faba vulgaris</name>
    <dbReference type="NCBI Taxonomy" id="3906"/>
    <lineage>
        <taxon>Eukaryota</taxon>
        <taxon>Viridiplantae</taxon>
        <taxon>Streptophyta</taxon>
        <taxon>Embryophyta</taxon>
        <taxon>Tracheophyta</taxon>
        <taxon>Spermatophyta</taxon>
        <taxon>Magnoliopsida</taxon>
        <taxon>eudicotyledons</taxon>
        <taxon>Gunneridae</taxon>
        <taxon>Pentapetalae</taxon>
        <taxon>rosids</taxon>
        <taxon>fabids</taxon>
        <taxon>Fabales</taxon>
        <taxon>Fabaceae</taxon>
        <taxon>Papilionoideae</taxon>
        <taxon>50 kb inversion clade</taxon>
        <taxon>NPAAA clade</taxon>
        <taxon>Hologalegina</taxon>
        <taxon>IRL clade</taxon>
        <taxon>Fabeae</taxon>
        <taxon>Vicia</taxon>
    </lineage>
</organism>
<name>A0AAV0Z3E6_VICFA</name>
<dbReference type="SUPFAM" id="SSF56784">
    <property type="entry name" value="HAD-like"/>
    <property type="match status" value="1"/>
</dbReference>
<keyword evidence="1" id="KW-0653">Protein transport</keyword>
<dbReference type="Pfam" id="PF03031">
    <property type="entry name" value="NIF"/>
    <property type="match status" value="1"/>
</dbReference>
<comment type="subunit">
    <text evidence="1">Component of the TIM23 complex.</text>
</comment>
<dbReference type="InterPro" id="IPR050365">
    <property type="entry name" value="TIM50"/>
</dbReference>
<gene>
    <name evidence="4" type="ORF">VFH_I014760</name>
</gene>
<dbReference type="PROSITE" id="PS50969">
    <property type="entry name" value="FCP1"/>
    <property type="match status" value="1"/>
</dbReference>
<dbReference type="Gene3D" id="3.40.50.1000">
    <property type="entry name" value="HAD superfamily/HAD-like"/>
    <property type="match status" value="1"/>
</dbReference>
<dbReference type="GO" id="GO:0005744">
    <property type="term" value="C:TIM23 mitochondrial import inner membrane translocase complex"/>
    <property type="evidence" value="ECO:0007669"/>
    <property type="project" value="UniProtKB-UniRule"/>
</dbReference>
<dbReference type="InterPro" id="IPR004274">
    <property type="entry name" value="FCP1_dom"/>
</dbReference>
<comment type="similarity">
    <text evidence="1">Belongs to the TIM50 family.</text>
</comment>
<evidence type="ECO:0000256" key="1">
    <source>
        <dbReference type="RuleBase" id="RU365079"/>
    </source>
</evidence>
<dbReference type="InterPro" id="IPR036412">
    <property type="entry name" value="HAD-like_sf"/>
</dbReference>
<reference evidence="4 5" key="1">
    <citation type="submission" date="2023-01" db="EMBL/GenBank/DDBJ databases">
        <authorList>
            <person name="Kreplak J."/>
        </authorList>
    </citation>
    <scope>NUCLEOTIDE SEQUENCE [LARGE SCALE GENOMIC DNA]</scope>
</reference>
<dbReference type="PANTHER" id="PTHR12210">
    <property type="entry name" value="DULLARD PROTEIN PHOSPHATASE"/>
    <property type="match status" value="1"/>
</dbReference>
<protein>
    <recommendedName>
        <fullName evidence="1">Mitochondrial import inner membrane translocase subunit TIM50</fullName>
    </recommendedName>
</protein>
<dbReference type="AlphaFoldDB" id="A0AAV0Z3E6"/>
<comment type="function">
    <text evidence="1">Essential component of the TIM23 complex, a complex that mediates the translocation of transit peptide-containing proteins across the mitochondrial inner membrane.</text>
</comment>
<dbReference type="SMART" id="SM00577">
    <property type="entry name" value="CPDc"/>
    <property type="match status" value="1"/>
</dbReference>
<proteinExistence type="inferred from homology"/>
<feature type="region of interest" description="Disordered" evidence="2">
    <location>
        <begin position="52"/>
        <end position="81"/>
    </location>
</feature>
<sequence>MNQNHYGLLYKPPPAAPPTTRISSHFLKLKLFQIHLFCKFSNSENISKFLRYSMDNNNPSPTSKKSLKRKRKLSKKKKKEATAQENKVLNCNVICEFENSTTEDRPKDLSIPSIGKSVGCLKKKLLILDLNGILADIVSHRFPKNIKRDAMIGKKALFKRPFCTSFLNFCFEKFDVAVWSSRMEQNVNSIVNHLMGNMSQRLIFCWHISQCTNTNIKTLDKIGKPVVFKDLRRVWNKYDPNLPWEKGYYNESNTLLIDDSPYKGLLNPPYNSIYPPSFNCRQLNDKSLAVGGLLRKYLERLADAENVSKFVEQNPFGQKRISETSESWSFYFNILQSLKPKDRKSD</sequence>
<evidence type="ECO:0000313" key="4">
    <source>
        <dbReference type="EMBL" id="CAI8591948.1"/>
    </source>
</evidence>
<evidence type="ECO:0000256" key="2">
    <source>
        <dbReference type="SAM" id="MobiDB-lite"/>
    </source>
</evidence>
<keyword evidence="1" id="KW-0813">Transport</keyword>
<keyword evidence="5" id="KW-1185">Reference proteome</keyword>
<dbReference type="Proteomes" id="UP001157006">
    <property type="component" value="Chromosome 1S"/>
</dbReference>
<feature type="domain" description="FCP1 homology" evidence="3">
    <location>
        <begin position="119"/>
        <end position="301"/>
    </location>
</feature>
<dbReference type="InterPro" id="IPR023214">
    <property type="entry name" value="HAD_sf"/>
</dbReference>
<evidence type="ECO:0000259" key="3">
    <source>
        <dbReference type="PROSITE" id="PS50969"/>
    </source>
</evidence>
<comment type="subcellular location">
    <subcellularLocation>
        <location evidence="1">Mitochondrion inner membrane</location>
        <topology evidence="1">Single-pass membrane protein</topology>
    </subcellularLocation>
</comment>
<keyword evidence="1" id="KW-0496">Mitochondrion</keyword>
<keyword evidence="1" id="KW-0809">Transit peptide</keyword>